<evidence type="ECO:0000256" key="7">
    <source>
        <dbReference type="ARBA" id="ARBA00023242"/>
    </source>
</evidence>
<evidence type="ECO:0000259" key="10">
    <source>
        <dbReference type="PROSITE" id="PS50280"/>
    </source>
</evidence>
<gene>
    <name evidence="12" type="ORF">HYDPIDRAFT_34771</name>
    <name evidence="11" type="ORF">HYDPIDRAFT_34790</name>
</gene>
<organism evidence="11 13">
    <name type="scientific">Hydnomerulius pinastri MD-312</name>
    <dbReference type="NCBI Taxonomy" id="994086"/>
    <lineage>
        <taxon>Eukaryota</taxon>
        <taxon>Fungi</taxon>
        <taxon>Dikarya</taxon>
        <taxon>Basidiomycota</taxon>
        <taxon>Agaricomycotina</taxon>
        <taxon>Agaricomycetes</taxon>
        <taxon>Agaricomycetidae</taxon>
        <taxon>Boletales</taxon>
        <taxon>Boletales incertae sedis</taxon>
        <taxon>Leucogyrophana</taxon>
    </lineage>
</organism>
<comment type="subcellular location">
    <subcellularLocation>
        <location evidence="1">Nucleus</location>
    </subcellularLocation>
</comment>
<dbReference type="SUPFAM" id="SSF82199">
    <property type="entry name" value="SET domain"/>
    <property type="match status" value="1"/>
</dbReference>
<keyword evidence="5" id="KW-0949">S-adenosyl-L-methionine</keyword>
<dbReference type="InterPro" id="IPR044570">
    <property type="entry name" value="Set1-like"/>
</dbReference>
<dbReference type="PANTHER" id="PTHR45814:SF2">
    <property type="entry name" value="HISTONE-LYSINE N-METHYLTRANSFERASE SETD1"/>
    <property type="match status" value="1"/>
</dbReference>
<feature type="compositionally biased region" description="Acidic residues" evidence="9">
    <location>
        <begin position="118"/>
        <end position="127"/>
    </location>
</feature>
<keyword evidence="3" id="KW-0489">Methyltransferase</keyword>
<feature type="region of interest" description="Disordered" evidence="9">
    <location>
        <begin position="1"/>
        <end position="41"/>
    </location>
</feature>
<keyword evidence="13" id="KW-1185">Reference proteome</keyword>
<keyword evidence="4" id="KW-0808">Transferase</keyword>
<protein>
    <recommendedName>
        <fullName evidence="2">[histone H3]-lysine(4) N-trimethyltransferase</fullName>
        <ecNumber evidence="2">2.1.1.354</ecNumber>
    </recommendedName>
</protein>
<feature type="region of interest" description="Disordered" evidence="9">
    <location>
        <begin position="115"/>
        <end position="142"/>
    </location>
</feature>
<evidence type="ECO:0000313" key="11">
    <source>
        <dbReference type="EMBL" id="KIJ57790.1"/>
    </source>
</evidence>
<sequence>MSRSPLPPSDPPPPPSSTPSHIPQLITSSSEPSCGVLGGTGRTIGNHAVIVVRYALPLGEEEEEKVVGDCEWEGRGRSGARKRLCVLRGRVSGRSSKSTEIEDGDSVVTEARKRLLSEDVEEEGEGEEPVKKKAKKDKKRANDVVEEAILSEALEFTLRPTTTIDVSKLESISRSLAPVPAVLPSPKRPPDPLEDDEDAYFAGLVLSGETESPRPASPPPDSVPPFRKHLTGSAHTEGYLGFSHAENSAYIAQYALRSTTVESSAAPRTTGRKSLLNTSPPSAPTAPTPGAAPRVSMRFNQVQWAVALSKGETVAAELSIKFNQLQTRKKHLRRLINHSCDPNCTAKIITINVEKKIDIYAKQDIELGDEITYGAYPSGTQTAI</sequence>
<evidence type="ECO:0000256" key="5">
    <source>
        <dbReference type="ARBA" id="ARBA00022691"/>
    </source>
</evidence>
<keyword evidence="6" id="KW-0156">Chromatin regulator</keyword>
<dbReference type="AlphaFoldDB" id="A0A0C9VJY6"/>
<dbReference type="InterPro" id="IPR046341">
    <property type="entry name" value="SET_dom_sf"/>
</dbReference>
<evidence type="ECO:0000256" key="1">
    <source>
        <dbReference type="ARBA" id="ARBA00004123"/>
    </source>
</evidence>
<evidence type="ECO:0000313" key="12">
    <source>
        <dbReference type="EMBL" id="KIJ57811.1"/>
    </source>
</evidence>
<dbReference type="EMBL" id="KN840103">
    <property type="protein sequence ID" value="KIJ57811.1"/>
    <property type="molecule type" value="Genomic_DNA"/>
</dbReference>
<dbReference type="GO" id="GO:0048188">
    <property type="term" value="C:Set1C/COMPASS complex"/>
    <property type="evidence" value="ECO:0007669"/>
    <property type="project" value="TreeGrafter"/>
</dbReference>
<evidence type="ECO:0000256" key="8">
    <source>
        <dbReference type="ARBA" id="ARBA00047571"/>
    </source>
</evidence>
<dbReference type="Gene3D" id="2.170.270.10">
    <property type="entry name" value="SET domain"/>
    <property type="match status" value="1"/>
</dbReference>
<name>A0A0C9VJY6_9AGAM</name>
<dbReference type="Proteomes" id="UP000053820">
    <property type="component" value="Unassembled WGS sequence"/>
</dbReference>
<evidence type="ECO:0000256" key="2">
    <source>
        <dbReference type="ARBA" id="ARBA00012182"/>
    </source>
</evidence>
<dbReference type="InterPro" id="IPR001214">
    <property type="entry name" value="SET_dom"/>
</dbReference>
<accession>A0A0C9VJY6</accession>
<evidence type="ECO:0000256" key="4">
    <source>
        <dbReference type="ARBA" id="ARBA00022679"/>
    </source>
</evidence>
<dbReference type="PANTHER" id="PTHR45814">
    <property type="entry name" value="HISTONE-LYSINE N-METHYLTRANSFERASE SETD1"/>
    <property type="match status" value="1"/>
</dbReference>
<dbReference type="EC" id="2.1.1.354" evidence="2"/>
<keyword evidence="7" id="KW-0539">Nucleus</keyword>
<feature type="domain" description="SET" evidence="10">
    <location>
        <begin position="82"/>
        <end position="376"/>
    </location>
</feature>
<dbReference type="EMBL" id="KN840116">
    <property type="protein sequence ID" value="KIJ57790.1"/>
    <property type="molecule type" value="Genomic_DNA"/>
</dbReference>
<evidence type="ECO:0000313" key="13">
    <source>
        <dbReference type="Proteomes" id="UP000053820"/>
    </source>
</evidence>
<comment type="catalytic activity">
    <reaction evidence="8">
        <text>L-lysyl(4)-[histone H3] + 3 S-adenosyl-L-methionine = N(6),N(6),N(6)-trimethyl-L-lysyl(4)-[histone H3] + 3 S-adenosyl-L-homocysteine + 3 H(+)</text>
        <dbReference type="Rhea" id="RHEA:60260"/>
        <dbReference type="Rhea" id="RHEA-COMP:15537"/>
        <dbReference type="Rhea" id="RHEA-COMP:15547"/>
        <dbReference type="ChEBI" id="CHEBI:15378"/>
        <dbReference type="ChEBI" id="CHEBI:29969"/>
        <dbReference type="ChEBI" id="CHEBI:57856"/>
        <dbReference type="ChEBI" id="CHEBI:59789"/>
        <dbReference type="ChEBI" id="CHEBI:61961"/>
        <dbReference type="EC" id="2.1.1.354"/>
    </reaction>
</comment>
<evidence type="ECO:0000256" key="9">
    <source>
        <dbReference type="SAM" id="MobiDB-lite"/>
    </source>
</evidence>
<dbReference type="PROSITE" id="PS50280">
    <property type="entry name" value="SET"/>
    <property type="match status" value="1"/>
</dbReference>
<dbReference type="GO" id="GO:0140999">
    <property type="term" value="F:histone H3K4 trimethyltransferase activity"/>
    <property type="evidence" value="ECO:0007669"/>
    <property type="project" value="UniProtKB-EC"/>
</dbReference>
<evidence type="ECO:0000256" key="6">
    <source>
        <dbReference type="ARBA" id="ARBA00022853"/>
    </source>
</evidence>
<dbReference type="OrthoDB" id="308383at2759"/>
<evidence type="ECO:0000256" key="3">
    <source>
        <dbReference type="ARBA" id="ARBA00022603"/>
    </source>
</evidence>
<dbReference type="HOGENOM" id="CLU_719728_0_0_1"/>
<proteinExistence type="predicted"/>
<dbReference type="Pfam" id="PF00856">
    <property type="entry name" value="SET"/>
    <property type="match status" value="1"/>
</dbReference>
<dbReference type="GO" id="GO:0032259">
    <property type="term" value="P:methylation"/>
    <property type="evidence" value="ECO:0007669"/>
    <property type="project" value="UniProtKB-KW"/>
</dbReference>
<reference evidence="11 13" key="1">
    <citation type="submission" date="2014-04" db="EMBL/GenBank/DDBJ databases">
        <title>Evolutionary Origins and Diversification of the Mycorrhizal Mutualists.</title>
        <authorList>
            <consortium name="DOE Joint Genome Institute"/>
            <consortium name="Mycorrhizal Genomics Consortium"/>
            <person name="Kohler A."/>
            <person name="Kuo A."/>
            <person name="Nagy L.G."/>
            <person name="Floudas D."/>
            <person name="Copeland A."/>
            <person name="Barry K.W."/>
            <person name="Cichocki N."/>
            <person name="Veneault-Fourrey C."/>
            <person name="LaButti K."/>
            <person name="Lindquist E.A."/>
            <person name="Lipzen A."/>
            <person name="Lundell T."/>
            <person name="Morin E."/>
            <person name="Murat C."/>
            <person name="Riley R."/>
            <person name="Ohm R."/>
            <person name="Sun H."/>
            <person name="Tunlid A."/>
            <person name="Henrissat B."/>
            <person name="Grigoriev I.V."/>
            <person name="Hibbett D.S."/>
            <person name="Martin F."/>
        </authorList>
    </citation>
    <scope>NUCLEOTIDE SEQUENCE [LARGE SCALE GENOMIC DNA]</scope>
    <source>
        <strain evidence="11 13">MD-312</strain>
    </source>
</reference>
<feature type="compositionally biased region" description="Pro residues" evidence="9">
    <location>
        <begin position="1"/>
        <end position="17"/>
    </location>
</feature>
<feature type="region of interest" description="Disordered" evidence="9">
    <location>
        <begin position="262"/>
        <end position="293"/>
    </location>
</feature>